<accession>X1DGW7</accession>
<reference evidence="2" key="1">
    <citation type="journal article" date="2014" name="Front. Microbiol.">
        <title>High frequency of phylogenetically diverse reductive dehalogenase-homologous genes in deep subseafloor sedimentary metagenomes.</title>
        <authorList>
            <person name="Kawai M."/>
            <person name="Futagami T."/>
            <person name="Toyoda A."/>
            <person name="Takaki Y."/>
            <person name="Nishi S."/>
            <person name="Hori S."/>
            <person name="Arai W."/>
            <person name="Tsubouchi T."/>
            <person name="Morono Y."/>
            <person name="Uchiyama I."/>
            <person name="Ito T."/>
            <person name="Fujiyama A."/>
            <person name="Inagaki F."/>
            <person name="Takami H."/>
        </authorList>
    </citation>
    <scope>NUCLEOTIDE SEQUENCE</scope>
    <source>
        <strain evidence="2">Expedition CK06-06</strain>
    </source>
</reference>
<comment type="caution">
    <text evidence="2">The sequence shown here is derived from an EMBL/GenBank/DDBJ whole genome shotgun (WGS) entry which is preliminary data.</text>
</comment>
<gene>
    <name evidence="2" type="ORF">S03H2_01139</name>
</gene>
<keyword evidence="1" id="KW-0472">Membrane</keyword>
<keyword evidence="1" id="KW-1133">Transmembrane helix</keyword>
<organism evidence="2">
    <name type="scientific">marine sediment metagenome</name>
    <dbReference type="NCBI Taxonomy" id="412755"/>
    <lineage>
        <taxon>unclassified sequences</taxon>
        <taxon>metagenomes</taxon>
        <taxon>ecological metagenomes</taxon>
    </lineage>
</organism>
<name>X1DGW7_9ZZZZ</name>
<evidence type="ECO:0000313" key="2">
    <source>
        <dbReference type="EMBL" id="GAH19427.1"/>
    </source>
</evidence>
<dbReference type="EMBL" id="BARU01000310">
    <property type="protein sequence ID" value="GAH19427.1"/>
    <property type="molecule type" value="Genomic_DNA"/>
</dbReference>
<sequence>MRYYKGEPSKFVIKYRSGKIKRKGMGIGFWYRRKRNNIVTIPAMTIDSNYIFSEISKNHQHITLQGHFTYKIKDPLVNHFEWDWNEIRVTTELHNNNISTLSQTLLRSVDNAYVEVDYNYSTYPLALVEDDEYAVFQSPYHLGPSISFWWMNDGVFSQEAEDTFQLNAGKNYVYFVAIGMKPHYNWDYDGIKIPTVEISSKVFTIINDVSGVSYGFFSVILGFIALAATVTVLRKRK</sequence>
<evidence type="ECO:0000256" key="1">
    <source>
        <dbReference type="SAM" id="Phobius"/>
    </source>
</evidence>
<dbReference type="AlphaFoldDB" id="X1DGW7"/>
<keyword evidence="1" id="KW-0812">Transmembrane</keyword>
<protein>
    <submittedName>
        <fullName evidence="2">Uncharacterized protein</fullName>
    </submittedName>
</protein>
<proteinExistence type="predicted"/>
<feature type="transmembrane region" description="Helical" evidence="1">
    <location>
        <begin position="214"/>
        <end position="233"/>
    </location>
</feature>